<evidence type="ECO:0000313" key="3">
    <source>
        <dbReference type="Proteomes" id="UP000487268"/>
    </source>
</evidence>
<evidence type="ECO:0000256" key="1">
    <source>
        <dbReference type="SAM" id="Phobius"/>
    </source>
</evidence>
<dbReference type="RefSeq" id="WP_153532895.1">
    <property type="nucleotide sequence ID" value="NZ_WEGH01000002.1"/>
</dbReference>
<name>A0A7K0BUZ3_9ACTN</name>
<dbReference type="AlphaFoldDB" id="A0A7K0BUZ3"/>
<feature type="transmembrane region" description="Helical" evidence="1">
    <location>
        <begin position="33"/>
        <end position="54"/>
    </location>
</feature>
<feature type="transmembrane region" description="Helical" evidence="1">
    <location>
        <begin position="101"/>
        <end position="119"/>
    </location>
</feature>
<accession>A0A7K0BUZ3</accession>
<evidence type="ECO:0000313" key="2">
    <source>
        <dbReference type="EMBL" id="MQY04712.1"/>
    </source>
</evidence>
<gene>
    <name evidence="2" type="ORF">ACRB68_27740</name>
</gene>
<keyword evidence="3" id="KW-1185">Reference proteome</keyword>
<protein>
    <submittedName>
        <fullName evidence="2">Uncharacterized protein</fullName>
    </submittedName>
</protein>
<keyword evidence="1" id="KW-1133">Transmembrane helix</keyword>
<dbReference type="OrthoDB" id="3483782at2"/>
<sequence length="120" mass="12672">MRFLAYGAGVALMAIGARGLFLHVPDLLGWAKWVVGAVVLHDAVLAPAVLLAGAVTARRHVLQGALAVGGVITLVALPMVLRLGRHPDNPSILPLDYGRNLLIVLAAVATTAAFVRWRLR</sequence>
<dbReference type="Proteomes" id="UP000487268">
    <property type="component" value="Unassembled WGS sequence"/>
</dbReference>
<comment type="caution">
    <text evidence="2">The sequence shown here is derived from an EMBL/GenBank/DDBJ whole genome shotgun (WGS) entry which is preliminary data.</text>
</comment>
<feature type="transmembrane region" description="Helical" evidence="1">
    <location>
        <begin position="61"/>
        <end position="81"/>
    </location>
</feature>
<dbReference type="EMBL" id="WEGH01000002">
    <property type="protein sequence ID" value="MQY04712.1"/>
    <property type="molecule type" value="Genomic_DNA"/>
</dbReference>
<proteinExistence type="predicted"/>
<keyword evidence="1" id="KW-0472">Membrane</keyword>
<keyword evidence="1" id="KW-0812">Transmembrane</keyword>
<reference evidence="2 3" key="1">
    <citation type="submission" date="2019-10" db="EMBL/GenBank/DDBJ databases">
        <title>Actinomadura rubteroloni sp. nov. and Actinomadura macrotermitis sp. nov., isolated from the gut of fungus growing-termite Macrotermes natalensis.</title>
        <authorList>
            <person name="Benndorf R."/>
            <person name="Martin K."/>
            <person name="Kuefner M."/>
            <person name="De Beer W."/>
            <person name="Kaster A.-K."/>
            <person name="Vollmers J."/>
            <person name="Poulsen M."/>
            <person name="Beemelmanns C."/>
        </authorList>
    </citation>
    <scope>NUCLEOTIDE SEQUENCE [LARGE SCALE GENOMIC DNA]</scope>
    <source>
        <strain evidence="2 3">RB68</strain>
    </source>
</reference>
<organism evidence="2 3">
    <name type="scientific">Actinomadura macrotermitis</name>
    <dbReference type="NCBI Taxonomy" id="2585200"/>
    <lineage>
        <taxon>Bacteria</taxon>
        <taxon>Bacillati</taxon>
        <taxon>Actinomycetota</taxon>
        <taxon>Actinomycetes</taxon>
        <taxon>Streptosporangiales</taxon>
        <taxon>Thermomonosporaceae</taxon>
        <taxon>Actinomadura</taxon>
    </lineage>
</organism>